<evidence type="ECO:0000313" key="2">
    <source>
        <dbReference type="Proteomes" id="UP000828941"/>
    </source>
</evidence>
<sequence>MYFLNSFIYEIENRMDNNLILIDTIQTLCEGISQQKTFFENDQLVSPLLPNVDNPVNPVVQNVVNPEPITLYNFASRRLRASIGASLRVLMNKHNFPLPQNWTYEQLADEIIGQPGDLGHLLDIMKDITTYGFASQAFHQVLDFLHTVAPPAAAVLGS</sequence>
<proteinExistence type="predicted"/>
<protein>
    <submittedName>
        <fullName evidence="1">Uncharacterized protein</fullName>
    </submittedName>
</protein>
<gene>
    <name evidence="1" type="ORF">L6164_037821</name>
</gene>
<evidence type="ECO:0000313" key="1">
    <source>
        <dbReference type="EMBL" id="KAI4297968.1"/>
    </source>
</evidence>
<keyword evidence="2" id="KW-1185">Reference proteome</keyword>
<accession>A0ACB9KL44</accession>
<reference evidence="1 2" key="1">
    <citation type="journal article" date="2022" name="DNA Res.">
        <title>Chromosomal-level genome assembly of the orchid tree Bauhinia variegata (Leguminosae; Cercidoideae) supports the allotetraploid origin hypothesis of Bauhinia.</title>
        <authorList>
            <person name="Zhong Y."/>
            <person name="Chen Y."/>
            <person name="Zheng D."/>
            <person name="Pang J."/>
            <person name="Liu Y."/>
            <person name="Luo S."/>
            <person name="Meng S."/>
            <person name="Qian L."/>
            <person name="Wei D."/>
            <person name="Dai S."/>
            <person name="Zhou R."/>
        </authorList>
    </citation>
    <scope>NUCLEOTIDE SEQUENCE [LARGE SCALE GENOMIC DNA]</scope>
    <source>
        <strain evidence="1">BV-YZ2020</strain>
    </source>
</reference>
<dbReference type="Proteomes" id="UP000828941">
    <property type="component" value="Chromosome 14"/>
</dbReference>
<name>A0ACB9KL44_BAUVA</name>
<dbReference type="EMBL" id="CM039439">
    <property type="protein sequence ID" value="KAI4297968.1"/>
    <property type="molecule type" value="Genomic_DNA"/>
</dbReference>
<organism evidence="1 2">
    <name type="scientific">Bauhinia variegata</name>
    <name type="common">Purple orchid tree</name>
    <name type="synonym">Phanera variegata</name>
    <dbReference type="NCBI Taxonomy" id="167791"/>
    <lineage>
        <taxon>Eukaryota</taxon>
        <taxon>Viridiplantae</taxon>
        <taxon>Streptophyta</taxon>
        <taxon>Embryophyta</taxon>
        <taxon>Tracheophyta</taxon>
        <taxon>Spermatophyta</taxon>
        <taxon>Magnoliopsida</taxon>
        <taxon>eudicotyledons</taxon>
        <taxon>Gunneridae</taxon>
        <taxon>Pentapetalae</taxon>
        <taxon>rosids</taxon>
        <taxon>fabids</taxon>
        <taxon>Fabales</taxon>
        <taxon>Fabaceae</taxon>
        <taxon>Cercidoideae</taxon>
        <taxon>Cercideae</taxon>
        <taxon>Bauhiniinae</taxon>
        <taxon>Bauhinia</taxon>
    </lineage>
</organism>
<comment type="caution">
    <text evidence="1">The sequence shown here is derived from an EMBL/GenBank/DDBJ whole genome shotgun (WGS) entry which is preliminary data.</text>
</comment>